<keyword evidence="3" id="KW-0645">Protease</keyword>
<dbReference type="AlphaFoldDB" id="A0A951PM85"/>
<keyword evidence="3" id="KW-0482">Metalloprotease</keyword>
<dbReference type="Proteomes" id="UP000753908">
    <property type="component" value="Unassembled WGS sequence"/>
</dbReference>
<accession>A0A951PM85</accession>
<sequence>MNTDPKTNPENPFLKFKARSLIISCLLISLAVGFVLGLFAGFSRFNPKDPIFVPLIYNLTFILLSAWAIKRLRYLQLDLKRLIGQLPNRYPWLPTLGIVIAILLFSLGSGQLFYYALSLLNPSLVESLLNQKTFYSGSETFSPVLYNLLMVFTFLVVAPVTEEFLFRGILLHRWTTKWGITPALIISSILFGLLHANIVGLFVFGLMMALLYIKTRTLIVPIICHSLNNLAAIGLELASRSSSTTESIDTLTQLRTYWWVGIVYVALAAPWLFMFIYKSWPKQSSAMPYFTDTDAIK</sequence>
<proteinExistence type="predicted"/>
<dbReference type="EMBL" id="JAHHIF010000016">
    <property type="protein sequence ID" value="MBW4545597.1"/>
    <property type="molecule type" value="Genomic_DNA"/>
</dbReference>
<feature type="transmembrane region" description="Helical" evidence="1">
    <location>
        <begin position="141"/>
        <end position="160"/>
    </location>
</feature>
<protein>
    <submittedName>
        <fullName evidence="3">CPBP family intramembrane metalloprotease</fullName>
    </submittedName>
</protein>
<dbReference type="GO" id="GO:0004175">
    <property type="term" value="F:endopeptidase activity"/>
    <property type="evidence" value="ECO:0007669"/>
    <property type="project" value="UniProtKB-ARBA"/>
</dbReference>
<evidence type="ECO:0000259" key="2">
    <source>
        <dbReference type="Pfam" id="PF02517"/>
    </source>
</evidence>
<feature type="transmembrane region" description="Helical" evidence="1">
    <location>
        <begin position="180"/>
        <end position="206"/>
    </location>
</feature>
<dbReference type="InterPro" id="IPR003675">
    <property type="entry name" value="Rce1/LyrA-like_dom"/>
</dbReference>
<dbReference type="InterPro" id="IPR052710">
    <property type="entry name" value="CAAX_protease"/>
</dbReference>
<evidence type="ECO:0000256" key="1">
    <source>
        <dbReference type="SAM" id="Phobius"/>
    </source>
</evidence>
<gene>
    <name evidence="3" type="ORF">KME25_14285</name>
</gene>
<evidence type="ECO:0000313" key="3">
    <source>
        <dbReference type="EMBL" id="MBW4545597.1"/>
    </source>
</evidence>
<dbReference type="GO" id="GO:0008237">
    <property type="term" value="F:metallopeptidase activity"/>
    <property type="evidence" value="ECO:0007669"/>
    <property type="project" value="UniProtKB-KW"/>
</dbReference>
<comment type="caution">
    <text evidence="3">The sequence shown here is derived from an EMBL/GenBank/DDBJ whole genome shotgun (WGS) entry which is preliminary data.</text>
</comment>
<keyword evidence="1" id="KW-0812">Transmembrane</keyword>
<feature type="transmembrane region" description="Helical" evidence="1">
    <location>
        <begin position="51"/>
        <end position="69"/>
    </location>
</feature>
<dbReference type="PANTHER" id="PTHR36435:SF1">
    <property type="entry name" value="CAAX AMINO TERMINAL PROTEASE FAMILY PROTEIN"/>
    <property type="match status" value="1"/>
</dbReference>
<evidence type="ECO:0000313" key="4">
    <source>
        <dbReference type="Proteomes" id="UP000753908"/>
    </source>
</evidence>
<feature type="transmembrane region" description="Helical" evidence="1">
    <location>
        <begin position="21"/>
        <end position="45"/>
    </location>
</feature>
<dbReference type="PANTHER" id="PTHR36435">
    <property type="entry name" value="SLR1288 PROTEIN"/>
    <property type="match status" value="1"/>
</dbReference>
<feature type="transmembrane region" description="Helical" evidence="1">
    <location>
        <begin position="90"/>
        <end position="106"/>
    </location>
</feature>
<organism evidence="3 4">
    <name type="scientific">Symplocastrum torsivum CPER-KK1</name>
    <dbReference type="NCBI Taxonomy" id="450513"/>
    <lineage>
        <taxon>Bacteria</taxon>
        <taxon>Bacillati</taxon>
        <taxon>Cyanobacteriota</taxon>
        <taxon>Cyanophyceae</taxon>
        <taxon>Oscillatoriophycideae</taxon>
        <taxon>Oscillatoriales</taxon>
        <taxon>Microcoleaceae</taxon>
        <taxon>Symplocastrum</taxon>
    </lineage>
</organism>
<feature type="domain" description="CAAX prenyl protease 2/Lysostaphin resistance protein A-like" evidence="2">
    <location>
        <begin position="147"/>
        <end position="230"/>
    </location>
</feature>
<reference evidence="3" key="2">
    <citation type="journal article" date="2022" name="Microbiol. Resour. Announc.">
        <title>Metagenome Sequencing to Explore Phylogenomics of Terrestrial Cyanobacteria.</title>
        <authorList>
            <person name="Ward R.D."/>
            <person name="Stajich J.E."/>
            <person name="Johansen J.R."/>
            <person name="Huntemann M."/>
            <person name="Clum A."/>
            <person name="Foster B."/>
            <person name="Foster B."/>
            <person name="Roux S."/>
            <person name="Palaniappan K."/>
            <person name="Varghese N."/>
            <person name="Mukherjee S."/>
            <person name="Reddy T.B.K."/>
            <person name="Daum C."/>
            <person name="Copeland A."/>
            <person name="Chen I.A."/>
            <person name="Ivanova N.N."/>
            <person name="Kyrpides N.C."/>
            <person name="Shapiro N."/>
            <person name="Eloe-Fadrosh E.A."/>
            <person name="Pietrasiak N."/>
        </authorList>
    </citation>
    <scope>NUCLEOTIDE SEQUENCE</scope>
    <source>
        <strain evidence="3">CPER-KK1</strain>
    </source>
</reference>
<reference evidence="3" key="1">
    <citation type="submission" date="2021-05" db="EMBL/GenBank/DDBJ databases">
        <authorList>
            <person name="Pietrasiak N."/>
            <person name="Ward R."/>
            <person name="Stajich J.E."/>
            <person name="Kurbessoian T."/>
        </authorList>
    </citation>
    <scope>NUCLEOTIDE SEQUENCE</scope>
    <source>
        <strain evidence="3">CPER-KK1</strain>
    </source>
</reference>
<feature type="transmembrane region" description="Helical" evidence="1">
    <location>
        <begin position="257"/>
        <end position="277"/>
    </location>
</feature>
<keyword evidence="1" id="KW-0472">Membrane</keyword>
<keyword evidence="3" id="KW-0378">Hydrolase</keyword>
<dbReference type="GO" id="GO:0080120">
    <property type="term" value="P:CAAX-box protein maturation"/>
    <property type="evidence" value="ECO:0007669"/>
    <property type="project" value="UniProtKB-ARBA"/>
</dbReference>
<name>A0A951PM85_9CYAN</name>
<keyword evidence="1" id="KW-1133">Transmembrane helix</keyword>
<dbReference type="Pfam" id="PF02517">
    <property type="entry name" value="Rce1-like"/>
    <property type="match status" value="1"/>
</dbReference>